<dbReference type="PANTHER" id="PTHR46246">
    <property type="entry name" value="GUANOSINE-3',5'-BIS(DIPHOSPHATE) 3'-PYROPHOSPHOHYDROLASE MESH1"/>
    <property type="match status" value="1"/>
</dbReference>
<evidence type="ECO:0000313" key="1">
    <source>
        <dbReference type="EMBL" id="CAB4910756.1"/>
    </source>
</evidence>
<gene>
    <name evidence="1" type="ORF">UFOPK3495_01571</name>
</gene>
<protein>
    <submittedName>
        <fullName evidence="1">Unannotated protein</fullName>
    </submittedName>
</protein>
<dbReference type="AlphaFoldDB" id="A0A6J7GV29"/>
<dbReference type="EMBL" id="CAFBMC010000121">
    <property type="protein sequence ID" value="CAB4910756.1"/>
    <property type="molecule type" value="Genomic_DNA"/>
</dbReference>
<accession>A0A6J7GV29</accession>
<dbReference type="Gene3D" id="1.10.3210.10">
    <property type="entry name" value="Hypothetical protein af1432"/>
    <property type="match status" value="1"/>
</dbReference>
<proteinExistence type="predicted"/>
<dbReference type="GO" id="GO:0008893">
    <property type="term" value="F:guanosine-3',5'-bis(diphosphate) 3'-diphosphatase activity"/>
    <property type="evidence" value="ECO:0007669"/>
    <property type="project" value="TreeGrafter"/>
</dbReference>
<sequence length="198" mass="21868">MARPHLVLSERYFGAVAYTSNAHSWQTRKGGNIAYMSHLLGVSALIIEAGGDEDQAIAGLLHDAVEDAGGLARLADIRDLFGDRVAGIVLGCSDNVDDGDFWMGYWERKQTYLDRLETEPAEMVMVSIADKVHNSRALVTDLQISGLTVLNKFHGTPREIIHYYKECLRIGIKAQVSPTLTAPLAVAIRDIEYFIYGE</sequence>
<name>A0A6J7GV29_9ZZZZ</name>
<dbReference type="SUPFAM" id="SSF109604">
    <property type="entry name" value="HD-domain/PDEase-like"/>
    <property type="match status" value="1"/>
</dbReference>
<dbReference type="Pfam" id="PF13328">
    <property type="entry name" value="HD_4"/>
    <property type="match status" value="1"/>
</dbReference>
<reference evidence="1" key="1">
    <citation type="submission" date="2020-05" db="EMBL/GenBank/DDBJ databases">
        <authorList>
            <person name="Chiriac C."/>
            <person name="Salcher M."/>
            <person name="Ghai R."/>
            <person name="Kavagutti S V."/>
        </authorList>
    </citation>
    <scope>NUCLEOTIDE SEQUENCE</scope>
</reference>
<dbReference type="InterPro" id="IPR052194">
    <property type="entry name" value="MESH1"/>
</dbReference>
<organism evidence="1">
    <name type="scientific">freshwater metagenome</name>
    <dbReference type="NCBI Taxonomy" id="449393"/>
    <lineage>
        <taxon>unclassified sequences</taxon>
        <taxon>metagenomes</taxon>
        <taxon>ecological metagenomes</taxon>
    </lineage>
</organism>
<dbReference type="PANTHER" id="PTHR46246:SF1">
    <property type="entry name" value="GUANOSINE-3',5'-BIS(DIPHOSPHATE) 3'-PYROPHOSPHOHYDROLASE MESH1"/>
    <property type="match status" value="1"/>
</dbReference>